<protein>
    <submittedName>
        <fullName evidence="1">Uncharacterized protein</fullName>
    </submittedName>
</protein>
<reference evidence="1" key="1">
    <citation type="submission" date="2016-05" db="EMBL/GenBank/DDBJ databases">
        <authorList>
            <person name="Lavstsen T."/>
            <person name="Jespersen J.S."/>
        </authorList>
    </citation>
    <scope>NUCLEOTIDE SEQUENCE</scope>
    <source>
        <tissue evidence="1">Brain</tissue>
    </source>
</reference>
<dbReference type="AlphaFoldDB" id="A0A1A8M8V4"/>
<sequence>SSRTSSWLSHSPADMTRWLSEPLASFKKMPTSPFHLMTAFNRKPVSAFLLRGKSCVSACLRECARAG</sequence>
<evidence type="ECO:0000313" key="1">
    <source>
        <dbReference type="EMBL" id="SBR52739.1"/>
    </source>
</evidence>
<accession>A0A1A8M8V4</accession>
<reference evidence="1" key="2">
    <citation type="submission" date="2016-06" db="EMBL/GenBank/DDBJ databases">
        <title>The genome of a short-lived fish provides insights into sex chromosome evolution and the genetic control of aging.</title>
        <authorList>
            <person name="Reichwald K."/>
            <person name="Felder M."/>
            <person name="Petzold A."/>
            <person name="Koch P."/>
            <person name="Groth M."/>
            <person name="Platzer M."/>
        </authorList>
    </citation>
    <scope>NUCLEOTIDE SEQUENCE</scope>
    <source>
        <tissue evidence="1">Brain</tissue>
    </source>
</reference>
<organism evidence="1">
    <name type="scientific">Nothobranchius pienaari</name>
    <dbReference type="NCBI Taxonomy" id="704102"/>
    <lineage>
        <taxon>Eukaryota</taxon>
        <taxon>Metazoa</taxon>
        <taxon>Chordata</taxon>
        <taxon>Craniata</taxon>
        <taxon>Vertebrata</taxon>
        <taxon>Euteleostomi</taxon>
        <taxon>Actinopterygii</taxon>
        <taxon>Neopterygii</taxon>
        <taxon>Teleostei</taxon>
        <taxon>Neoteleostei</taxon>
        <taxon>Acanthomorphata</taxon>
        <taxon>Ovalentaria</taxon>
        <taxon>Atherinomorphae</taxon>
        <taxon>Cyprinodontiformes</taxon>
        <taxon>Nothobranchiidae</taxon>
        <taxon>Nothobranchius</taxon>
    </lineage>
</organism>
<dbReference type="EMBL" id="HAEF01011645">
    <property type="protein sequence ID" value="SBR52739.1"/>
    <property type="molecule type" value="Transcribed_RNA"/>
</dbReference>
<name>A0A1A8M8V4_9TELE</name>
<proteinExistence type="predicted"/>
<feature type="non-terminal residue" evidence="1">
    <location>
        <position position="67"/>
    </location>
</feature>
<gene>
    <name evidence="1" type="primary">Nfu_g_1_012259</name>
</gene>
<feature type="non-terminal residue" evidence="1">
    <location>
        <position position="1"/>
    </location>
</feature>